<sequence>MTQGMQSSNATWKKPSRRRMWHSQLWIVLLVVLLLTNISVHALRDSERVGRSIKSSVFLSPAFFLREGSVDNKFYYDIPFPRGHIAIRSFHAEVVDEKGAPVPLHETYLHHWVVSPYYGPKGTQVDFRSPEYISVRNEGICKYTLGQYFGLGSETRRTSTWVPEPYGMEVGDPTKIPSGYEERWFLNIHAIDTRGVEDRLGCTECKCSLYNVTKDGHGRTLRNDYIGGLLCCYDQTQCQLREGFKGGKARKLYLRYTVKWVEWDETIVPVRIYIFDVTSWRSNDLYRCKVEYQVEPCDLQGVGNGKCEDTKKTRAVIPQGGDIVYGVAHQHTGGVGSALYGQDGRLLCSSTPIYGNGPEVGNEAGYIVGMSTCYPKPGSIRVSDGELLTIESNYSSARLHTGVMGLFYILVADPQPEASSILADAQTQARSIMHSLSSSTWRSEVMKYRWAFILVVAFMAAVVIISYRGRNNGDGYQSL</sequence>
<feature type="transmembrane region" description="Helical" evidence="1">
    <location>
        <begin position="448"/>
        <end position="467"/>
    </location>
</feature>
<evidence type="ECO:0000313" key="2">
    <source>
        <dbReference type="EMBL" id="KAJ6804701.1"/>
    </source>
</evidence>
<dbReference type="PANTHER" id="PTHR33390">
    <property type="entry name" value="STRESS UP-REGULATED NOD 19 PROTEIN"/>
    <property type="match status" value="1"/>
</dbReference>
<dbReference type="EMBL" id="JANAVB010035817">
    <property type="protein sequence ID" value="KAJ6804701.1"/>
    <property type="molecule type" value="Genomic_DNA"/>
</dbReference>
<name>A0AAX6EL86_IRIPA</name>
<gene>
    <name evidence="2" type="ORF">M6B38_184330</name>
</gene>
<dbReference type="AlphaFoldDB" id="A0AAX6EL86"/>
<evidence type="ECO:0000256" key="1">
    <source>
        <dbReference type="SAM" id="Phobius"/>
    </source>
</evidence>
<evidence type="ECO:0000313" key="3">
    <source>
        <dbReference type="Proteomes" id="UP001140949"/>
    </source>
</evidence>
<keyword evidence="3" id="KW-1185">Reference proteome</keyword>
<accession>A0AAX6EL86</accession>
<dbReference type="Pfam" id="PF07712">
    <property type="entry name" value="SURNod19"/>
    <property type="match status" value="1"/>
</dbReference>
<comment type="caution">
    <text evidence="2">The sequence shown here is derived from an EMBL/GenBank/DDBJ whole genome shotgun (WGS) entry which is preliminary data.</text>
</comment>
<evidence type="ECO:0008006" key="4">
    <source>
        <dbReference type="Google" id="ProtNLM"/>
    </source>
</evidence>
<reference evidence="2" key="2">
    <citation type="submission" date="2023-04" db="EMBL/GenBank/DDBJ databases">
        <authorList>
            <person name="Bruccoleri R.E."/>
            <person name="Oakeley E.J."/>
            <person name="Faust A.-M."/>
            <person name="Dessus-Babus S."/>
            <person name="Altorfer M."/>
            <person name="Burckhardt D."/>
            <person name="Oertli M."/>
            <person name="Naumann U."/>
            <person name="Petersen F."/>
            <person name="Wong J."/>
        </authorList>
    </citation>
    <scope>NUCLEOTIDE SEQUENCE</scope>
    <source>
        <strain evidence="2">GSM-AAB239-AS_SAM_17_03QT</strain>
        <tissue evidence="2">Leaf</tissue>
    </source>
</reference>
<keyword evidence="1" id="KW-1133">Transmembrane helix</keyword>
<dbReference type="InterPro" id="IPR011692">
    <property type="entry name" value="Stress_up-reg_Nod19"/>
</dbReference>
<reference evidence="2" key="1">
    <citation type="journal article" date="2023" name="GigaByte">
        <title>Genome assembly of the bearded iris, Iris pallida Lam.</title>
        <authorList>
            <person name="Bruccoleri R.E."/>
            <person name="Oakeley E.J."/>
            <person name="Faust A.M.E."/>
            <person name="Altorfer M."/>
            <person name="Dessus-Babus S."/>
            <person name="Burckhardt D."/>
            <person name="Oertli M."/>
            <person name="Naumann U."/>
            <person name="Petersen F."/>
            <person name="Wong J."/>
        </authorList>
    </citation>
    <scope>NUCLEOTIDE SEQUENCE</scope>
    <source>
        <strain evidence="2">GSM-AAB239-AS_SAM_17_03QT</strain>
    </source>
</reference>
<dbReference type="PANTHER" id="PTHR33390:SF1">
    <property type="entry name" value="STRESS UP-REGULATED NOD 19 PROTEIN"/>
    <property type="match status" value="1"/>
</dbReference>
<proteinExistence type="predicted"/>
<keyword evidence="1" id="KW-0472">Membrane</keyword>
<dbReference type="Proteomes" id="UP001140949">
    <property type="component" value="Unassembled WGS sequence"/>
</dbReference>
<keyword evidence="1" id="KW-0812">Transmembrane</keyword>
<organism evidence="2 3">
    <name type="scientific">Iris pallida</name>
    <name type="common">Sweet iris</name>
    <dbReference type="NCBI Taxonomy" id="29817"/>
    <lineage>
        <taxon>Eukaryota</taxon>
        <taxon>Viridiplantae</taxon>
        <taxon>Streptophyta</taxon>
        <taxon>Embryophyta</taxon>
        <taxon>Tracheophyta</taxon>
        <taxon>Spermatophyta</taxon>
        <taxon>Magnoliopsida</taxon>
        <taxon>Liliopsida</taxon>
        <taxon>Asparagales</taxon>
        <taxon>Iridaceae</taxon>
        <taxon>Iridoideae</taxon>
        <taxon>Irideae</taxon>
        <taxon>Iris</taxon>
    </lineage>
</organism>
<protein>
    <recommendedName>
        <fullName evidence="4">Stress up-regulated Nod 19</fullName>
    </recommendedName>
</protein>